<dbReference type="GeneID" id="82524831"/>
<evidence type="ECO:0000256" key="8">
    <source>
        <dbReference type="SAM" id="Phobius"/>
    </source>
</evidence>
<comment type="similarity">
    <text evidence="2">Belongs to the autoinducer-2 exporter (AI-2E) (TC 2.A.86) family.</text>
</comment>
<evidence type="ECO:0000256" key="3">
    <source>
        <dbReference type="ARBA" id="ARBA00022448"/>
    </source>
</evidence>
<evidence type="ECO:0000256" key="6">
    <source>
        <dbReference type="ARBA" id="ARBA00022989"/>
    </source>
</evidence>
<dbReference type="EMBL" id="PUEC01000001">
    <property type="protein sequence ID" value="PWB04437.1"/>
    <property type="molecule type" value="Genomic_DNA"/>
</dbReference>
<evidence type="ECO:0000256" key="1">
    <source>
        <dbReference type="ARBA" id="ARBA00004651"/>
    </source>
</evidence>
<keyword evidence="6 8" id="KW-1133">Transmembrane helix</keyword>
<dbReference type="GO" id="GO:0005886">
    <property type="term" value="C:plasma membrane"/>
    <property type="evidence" value="ECO:0007669"/>
    <property type="project" value="UniProtKB-SubCell"/>
</dbReference>
<dbReference type="InterPro" id="IPR002549">
    <property type="entry name" value="AI-2E-like"/>
</dbReference>
<reference evidence="10" key="1">
    <citation type="submission" date="2018-02" db="EMBL/GenBank/DDBJ databases">
        <authorList>
            <person name="Clavel T."/>
            <person name="Strowig T."/>
        </authorList>
    </citation>
    <scope>NUCLEOTIDE SEQUENCE [LARGE SCALE GENOMIC DNA]</scope>
    <source>
        <strain evidence="10">DSM 103720</strain>
    </source>
</reference>
<keyword evidence="10" id="KW-1185">Reference proteome</keyword>
<dbReference type="RefSeq" id="WP_107030993.1">
    <property type="nucleotide sequence ID" value="NZ_PUEC01000001.1"/>
</dbReference>
<feature type="transmembrane region" description="Helical" evidence="8">
    <location>
        <begin position="67"/>
        <end position="88"/>
    </location>
</feature>
<dbReference type="GO" id="GO:0055085">
    <property type="term" value="P:transmembrane transport"/>
    <property type="evidence" value="ECO:0007669"/>
    <property type="project" value="TreeGrafter"/>
</dbReference>
<feature type="transmembrane region" description="Helical" evidence="8">
    <location>
        <begin position="160"/>
        <end position="183"/>
    </location>
</feature>
<feature type="transmembrane region" description="Helical" evidence="8">
    <location>
        <begin position="35"/>
        <end position="55"/>
    </location>
</feature>
<organism evidence="9 10">
    <name type="scientific">Duncaniella muris</name>
    <dbReference type="NCBI Taxonomy" id="2094150"/>
    <lineage>
        <taxon>Bacteria</taxon>
        <taxon>Pseudomonadati</taxon>
        <taxon>Bacteroidota</taxon>
        <taxon>Bacteroidia</taxon>
        <taxon>Bacteroidales</taxon>
        <taxon>Muribaculaceae</taxon>
        <taxon>Duncaniella</taxon>
    </lineage>
</organism>
<accession>A0A2V1IRP3</accession>
<dbReference type="Pfam" id="PF01594">
    <property type="entry name" value="AI-2E_transport"/>
    <property type="match status" value="1"/>
</dbReference>
<dbReference type="AlphaFoldDB" id="A0A2V1IRP3"/>
<evidence type="ECO:0000256" key="7">
    <source>
        <dbReference type="ARBA" id="ARBA00023136"/>
    </source>
</evidence>
<comment type="subcellular location">
    <subcellularLocation>
        <location evidence="1">Cell membrane</location>
        <topology evidence="1">Multi-pass membrane protein</topology>
    </subcellularLocation>
</comment>
<keyword evidence="3" id="KW-0813">Transport</keyword>
<name>A0A2V1IRP3_9BACT</name>
<evidence type="ECO:0000256" key="4">
    <source>
        <dbReference type="ARBA" id="ARBA00022475"/>
    </source>
</evidence>
<dbReference type="PANTHER" id="PTHR21716:SF53">
    <property type="entry name" value="PERMEASE PERM-RELATED"/>
    <property type="match status" value="1"/>
</dbReference>
<evidence type="ECO:0000313" key="9">
    <source>
        <dbReference type="EMBL" id="PWB04437.1"/>
    </source>
</evidence>
<dbReference type="PANTHER" id="PTHR21716">
    <property type="entry name" value="TRANSMEMBRANE PROTEIN"/>
    <property type="match status" value="1"/>
</dbReference>
<proteinExistence type="inferred from homology"/>
<dbReference type="Proteomes" id="UP000244905">
    <property type="component" value="Unassembled WGS sequence"/>
</dbReference>
<keyword evidence="7 8" id="KW-0472">Membrane</keyword>
<feature type="transmembrane region" description="Helical" evidence="8">
    <location>
        <begin position="222"/>
        <end position="250"/>
    </location>
</feature>
<evidence type="ECO:0000313" key="10">
    <source>
        <dbReference type="Proteomes" id="UP000244905"/>
    </source>
</evidence>
<keyword evidence="4" id="KW-1003">Cell membrane</keyword>
<evidence type="ECO:0000256" key="2">
    <source>
        <dbReference type="ARBA" id="ARBA00009773"/>
    </source>
</evidence>
<protein>
    <submittedName>
        <fullName evidence="9">AI-2E family transporter</fullName>
    </submittedName>
</protein>
<feature type="transmembrane region" description="Helical" evidence="8">
    <location>
        <begin position="319"/>
        <end position="350"/>
    </location>
</feature>
<evidence type="ECO:0000256" key="5">
    <source>
        <dbReference type="ARBA" id="ARBA00022692"/>
    </source>
</evidence>
<gene>
    <name evidence="9" type="ORF">C5O23_00520</name>
</gene>
<keyword evidence="5 8" id="KW-0812">Transmembrane</keyword>
<feature type="transmembrane region" description="Helical" evidence="8">
    <location>
        <begin position="12"/>
        <end position="29"/>
    </location>
</feature>
<comment type="caution">
    <text evidence="9">The sequence shown here is derived from an EMBL/GenBank/DDBJ whole genome shotgun (WGS) entry which is preliminary data.</text>
</comment>
<sequence length="377" mass="43211">MLVRQRYDLDRTVRLLINCVLFVGLIWLVNILKGVLLPFCVGCLIAYLLEPFVQFNRQLLNLKGRTIATFVTLFEMTFFFIVLCYLLVPMIVRESSQMAGLIKAYAATDLKIPFVPEELHEFLRKNVNFELIARKLSHEEWMKMIEEGFSASWQVITGSISLVMSLFSWIIVFLYVVFIMLDYEKISSGFRRMVMPKYRRIVFKIGHDVKVSMNHYFRGQALVAFIVGILFSIGFLIIGLPMAIVLGMFIGLLNMVPYLQLVSLIPATLICIVVAVGGEISFWTLFWEMIAVYCIVQAIQDLVLTPKIIGKAMSMNPAIIFLSLSVWGTLFGLIGLIIALPLTTLVLAYYEEYFIRPHEKKRRNRKKDAELSEAPKC</sequence>